<proteinExistence type="predicted"/>
<dbReference type="Gene3D" id="3.20.20.140">
    <property type="entry name" value="Metal-dependent hydrolases"/>
    <property type="match status" value="1"/>
</dbReference>
<dbReference type="GO" id="GO:0004534">
    <property type="term" value="F:5'-3' RNA exonuclease activity"/>
    <property type="evidence" value="ECO:0007669"/>
    <property type="project" value="TreeGrafter"/>
</dbReference>
<reference evidence="2 3" key="1">
    <citation type="submission" date="2017-08" db="EMBL/GenBank/DDBJ databases">
        <title>Substantial Increase in Enzyme Production by Combined Drug-Resistance Mutations in Paenibacillus agaridevorans.</title>
        <authorList>
            <person name="Tanaka Y."/>
            <person name="Funane K."/>
            <person name="Hosaka T."/>
            <person name="Shiwa Y."/>
            <person name="Fujita N."/>
            <person name="Miyazaki T."/>
            <person name="Yoshikawa H."/>
            <person name="Murakami K."/>
            <person name="Kasahara K."/>
            <person name="Inaoka T."/>
            <person name="Hiraga Y."/>
            <person name="Ochi K."/>
        </authorList>
    </citation>
    <scope>NUCLEOTIDE SEQUENCE [LARGE SCALE GENOMIC DNA]</scope>
    <source>
        <strain evidence="2 3">T-3040</strain>
    </source>
</reference>
<dbReference type="EMBL" id="BDQX01000041">
    <property type="protein sequence ID" value="GBG06313.1"/>
    <property type="molecule type" value="Genomic_DNA"/>
</dbReference>
<dbReference type="InterPro" id="IPR052018">
    <property type="entry name" value="PHP_domain"/>
</dbReference>
<dbReference type="SMART" id="SM00481">
    <property type="entry name" value="POLIIIAc"/>
    <property type="match status" value="1"/>
</dbReference>
<dbReference type="CDD" id="cd07438">
    <property type="entry name" value="PHP_HisPPase_AMP"/>
    <property type="match status" value="1"/>
</dbReference>
<gene>
    <name evidence="2" type="ORF">PAT3040_00837</name>
</gene>
<accession>A0A2R5ERB6</accession>
<dbReference type="Proteomes" id="UP000245202">
    <property type="component" value="Unassembled WGS sequence"/>
</dbReference>
<dbReference type="Pfam" id="PF02811">
    <property type="entry name" value="PHP"/>
    <property type="match status" value="1"/>
</dbReference>
<dbReference type="AlphaFoldDB" id="A0A2R5ERB6"/>
<name>A0A2R5ERB6_9BACL</name>
<dbReference type="SUPFAM" id="SSF89550">
    <property type="entry name" value="PHP domain-like"/>
    <property type="match status" value="1"/>
</dbReference>
<keyword evidence="3" id="KW-1185">Reference proteome</keyword>
<feature type="domain" description="Polymerase/histidinol phosphatase N-terminal" evidence="1">
    <location>
        <begin position="17"/>
        <end position="82"/>
    </location>
</feature>
<evidence type="ECO:0000313" key="3">
    <source>
        <dbReference type="Proteomes" id="UP000245202"/>
    </source>
</evidence>
<protein>
    <submittedName>
        <fullName evidence="2">Phosphatase</fullName>
    </submittedName>
</protein>
<dbReference type="InterPro" id="IPR004013">
    <property type="entry name" value="PHP_dom"/>
</dbReference>
<dbReference type="RefSeq" id="WP_108991641.1">
    <property type="nucleotide sequence ID" value="NZ_BDQX01000041.1"/>
</dbReference>
<dbReference type="GO" id="GO:0035312">
    <property type="term" value="F:5'-3' DNA exonuclease activity"/>
    <property type="evidence" value="ECO:0007669"/>
    <property type="project" value="TreeGrafter"/>
</dbReference>
<organism evidence="2 3">
    <name type="scientific">Paenibacillus agaridevorans</name>
    <dbReference type="NCBI Taxonomy" id="171404"/>
    <lineage>
        <taxon>Bacteria</taxon>
        <taxon>Bacillati</taxon>
        <taxon>Bacillota</taxon>
        <taxon>Bacilli</taxon>
        <taxon>Bacillales</taxon>
        <taxon>Paenibacillaceae</taxon>
        <taxon>Paenibacillus</taxon>
    </lineage>
</organism>
<dbReference type="Gene3D" id="1.10.150.650">
    <property type="match status" value="1"/>
</dbReference>
<dbReference type="PANTHER" id="PTHR42924">
    <property type="entry name" value="EXONUCLEASE"/>
    <property type="match status" value="1"/>
</dbReference>
<evidence type="ECO:0000313" key="2">
    <source>
        <dbReference type="EMBL" id="GBG06313.1"/>
    </source>
</evidence>
<sequence length="302" mass="32028">MAVTNKGAKKTADNGRVDLHCHTTASDGMFAPAEVVRKGHAAGLSAIAITDHDTVAGVAEAAEEGERLGITVVPGIEISTYAEGADIHVLGYFTANDNELWQERLSSLRGVRGNRNVLIVEKLRSLGIAIAWSDVEGIANERRPADGTKGKSIGRPHIAEALIRKGIVATMGEAFDRYLAAGAAAYVEMPKVHPVEALRWIKEAGGAGVIAHPGLYGRDALVKELIAAGADGIEVYHPDHGAESEQRYLELAHRHGIIATGGSDYHGERNGESYHGAIGSRCASPDTIRALLDKLLQRNGTV</sequence>
<dbReference type="InterPro" id="IPR003141">
    <property type="entry name" value="Pol/His_phosphatase_N"/>
</dbReference>
<comment type="caution">
    <text evidence="2">The sequence shown here is derived from an EMBL/GenBank/DDBJ whole genome shotgun (WGS) entry which is preliminary data.</text>
</comment>
<evidence type="ECO:0000259" key="1">
    <source>
        <dbReference type="SMART" id="SM00481"/>
    </source>
</evidence>
<dbReference type="InterPro" id="IPR016195">
    <property type="entry name" value="Pol/histidinol_Pase-like"/>
</dbReference>
<dbReference type="PANTHER" id="PTHR42924:SF3">
    <property type="entry name" value="POLYMERASE_HISTIDINOL PHOSPHATASE N-TERMINAL DOMAIN-CONTAINING PROTEIN"/>
    <property type="match status" value="1"/>
</dbReference>